<dbReference type="PROSITE" id="PS52004">
    <property type="entry name" value="KS3_2"/>
    <property type="match status" value="1"/>
</dbReference>
<dbReference type="Proteomes" id="UP000887104">
    <property type="component" value="Unassembled WGS sequence"/>
</dbReference>
<keyword evidence="10" id="KW-0443">Lipid metabolism</keyword>
<dbReference type="EC" id="2.3.1.41" evidence="5"/>
<dbReference type="EMBL" id="BPEY01000040">
    <property type="protein sequence ID" value="GIU46898.1"/>
    <property type="molecule type" value="Genomic_DNA"/>
</dbReference>
<organism evidence="20 21">
    <name type="scientific">Shewanella sairae</name>
    <dbReference type="NCBI Taxonomy" id="190310"/>
    <lineage>
        <taxon>Bacteria</taxon>
        <taxon>Pseudomonadati</taxon>
        <taxon>Pseudomonadota</taxon>
        <taxon>Gammaproteobacteria</taxon>
        <taxon>Alteromonadales</taxon>
        <taxon>Shewanellaceae</taxon>
        <taxon>Shewanella</taxon>
    </lineage>
</organism>
<evidence type="ECO:0000313" key="21">
    <source>
        <dbReference type="Proteomes" id="UP000887104"/>
    </source>
</evidence>
<evidence type="ECO:0000256" key="2">
    <source>
        <dbReference type="ARBA" id="ARBA00005194"/>
    </source>
</evidence>
<evidence type="ECO:0000256" key="7">
    <source>
        <dbReference type="ARBA" id="ARBA00022516"/>
    </source>
</evidence>
<dbReference type="InterPro" id="IPR020841">
    <property type="entry name" value="PKS_Beta-ketoAc_synthase_dom"/>
</dbReference>
<evidence type="ECO:0000259" key="19">
    <source>
        <dbReference type="PROSITE" id="PS52004"/>
    </source>
</evidence>
<accession>A0ABQ4PH88</accession>
<dbReference type="InterPro" id="IPR000794">
    <property type="entry name" value="Beta-ketoacyl_synthase"/>
</dbReference>
<dbReference type="Pfam" id="PF02801">
    <property type="entry name" value="Ketoacyl-synt_C"/>
    <property type="match status" value="1"/>
</dbReference>
<dbReference type="Gene3D" id="3.40.47.10">
    <property type="match status" value="2"/>
</dbReference>
<comment type="subunit">
    <text evidence="4">Homodimer.</text>
</comment>
<dbReference type="CDD" id="cd00834">
    <property type="entry name" value="KAS_I_II"/>
    <property type="match status" value="1"/>
</dbReference>
<evidence type="ECO:0000256" key="10">
    <source>
        <dbReference type="ARBA" id="ARBA00023098"/>
    </source>
</evidence>
<protein>
    <recommendedName>
        <fullName evidence="13">3-oxoacyl-[acyl-carrier-protein] synthase 1</fullName>
        <ecNumber evidence="5">2.3.1.41</ecNumber>
    </recommendedName>
    <alternativeName>
        <fullName evidence="14">3-oxoacyl-[acyl-carrier-protein] synthase I</fullName>
    </alternativeName>
    <alternativeName>
        <fullName evidence="15">Beta-ketoacyl-ACP synthase I</fullName>
    </alternativeName>
</protein>
<dbReference type="PROSITE" id="PS00606">
    <property type="entry name" value="KS3_1"/>
    <property type="match status" value="1"/>
</dbReference>
<dbReference type="SMART" id="SM00825">
    <property type="entry name" value="PKS_KS"/>
    <property type="match status" value="1"/>
</dbReference>
<name>A0ABQ4PH88_9GAMM</name>
<keyword evidence="8 18" id="KW-0808">Transferase</keyword>
<feature type="domain" description="Ketosynthase family 3 (KS3)" evidence="19">
    <location>
        <begin position="22"/>
        <end position="422"/>
    </location>
</feature>
<evidence type="ECO:0000313" key="20">
    <source>
        <dbReference type="EMBL" id="GIU46898.1"/>
    </source>
</evidence>
<comment type="pathway">
    <text evidence="2">Lipid metabolism; fatty acid biosynthesis.</text>
</comment>
<dbReference type="InterPro" id="IPR014031">
    <property type="entry name" value="Ketoacyl_synth_C"/>
</dbReference>
<keyword evidence="12" id="KW-0012">Acyltransferase</keyword>
<comment type="similarity">
    <text evidence="3 18">Belongs to the thiolase-like superfamily. Beta-ketoacyl-ACP synthases family.</text>
</comment>
<comment type="catalytic activity">
    <reaction evidence="17">
        <text>a fatty acyl-[ACP] + malonyl-[ACP] + H(+) = a 3-oxoacyl-[ACP] + holo-[ACP] + CO2</text>
        <dbReference type="Rhea" id="RHEA:22836"/>
        <dbReference type="Rhea" id="RHEA-COMP:9623"/>
        <dbReference type="Rhea" id="RHEA-COMP:9685"/>
        <dbReference type="Rhea" id="RHEA-COMP:9916"/>
        <dbReference type="Rhea" id="RHEA-COMP:14125"/>
        <dbReference type="ChEBI" id="CHEBI:15378"/>
        <dbReference type="ChEBI" id="CHEBI:16526"/>
        <dbReference type="ChEBI" id="CHEBI:64479"/>
        <dbReference type="ChEBI" id="CHEBI:78449"/>
        <dbReference type="ChEBI" id="CHEBI:78776"/>
        <dbReference type="ChEBI" id="CHEBI:138651"/>
        <dbReference type="EC" id="2.3.1.41"/>
    </reaction>
    <physiologicalReaction direction="left-to-right" evidence="17">
        <dbReference type="Rhea" id="RHEA:22837"/>
    </physiologicalReaction>
</comment>
<keyword evidence="7" id="KW-0444">Lipid biosynthesis</keyword>
<comment type="subcellular location">
    <subcellularLocation>
        <location evidence="1">Cytoplasm</location>
    </subcellularLocation>
</comment>
<evidence type="ECO:0000256" key="16">
    <source>
        <dbReference type="ARBA" id="ARBA00048121"/>
    </source>
</evidence>
<dbReference type="PANTHER" id="PTHR11712:SF306">
    <property type="entry name" value="3-OXOACYL-[ACYL-CARRIER-PROTEIN] SYNTHASE 1"/>
    <property type="match status" value="1"/>
</dbReference>
<evidence type="ECO:0000256" key="11">
    <source>
        <dbReference type="ARBA" id="ARBA00023160"/>
    </source>
</evidence>
<evidence type="ECO:0000256" key="9">
    <source>
        <dbReference type="ARBA" id="ARBA00022832"/>
    </source>
</evidence>
<dbReference type="SUPFAM" id="SSF53901">
    <property type="entry name" value="Thiolase-like"/>
    <property type="match status" value="2"/>
</dbReference>
<evidence type="ECO:0000256" key="15">
    <source>
        <dbReference type="ARBA" id="ARBA00042143"/>
    </source>
</evidence>
<evidence type="ECO:0000256" key="1">
    <source>
        <dbReference type="ARBA" id="ARBA00004496"/>
    </source>
</evidence>
<evidence type="ECO:0000256" key="14">
    <source>
        <dbReference type="ARBA" id="ARBA00041620"/>
    </source>
</evidence>
<evidence type="ECO:0000256" key="18">
    <source>
        <dbReference type="RuleBase" id="RU003694"/>
    </source>
</evidence>
<evidence type="ECO:0000256" key="3">
    <source>
        <dbReference type="ARBA" id="ARBA00008467"/>
    </source>
</evidence>
<keyword evidence="6" id="KW-0963">Cytoplasm</keyword>
<comment type="catalytic activity">
    <reaction evidence="16">
        <text>(3Z)-decenoyl-[ACP] + malonyl-[ACP] + H(+) = 3-oxo-(5Z)-dodecenoyl-[ACP] + holo-[ACP] + CO2</text>
        <dbReference type="Rhea" id="RHEA:54940"/>
        <dbReference type="Rhea" id="RHEA-COMP:9623"/>
        <dbReference type="Rhea" id="RHEA-COMP:9685"/>
        <dbReference type="Rhea" id="RHEA-COMP:9927"/>
        <dbReference type="Rhea" id="RHEA-COMP:14042"/>
        <dbReference type="ChEBI" id="CHEBI:15378"/>
        <dbReference type="ChEBI" id="CHEBI:16526"/>
        <dbReference type="ChEBI" id="CHEBI:64479"/>
        <dbReference type="ChEBI" id="CHEBI:78449"/>
        <dbReference type="ChEBI" id="CHEBI:78798"/>
        <dbReference type="ChEBI" id="CHEBI:138410"/>
    </reaction>
    <physiologicalReaction direction="left-to-right" evidence="16">
        <dbReference type="Rhea" id="RHEA:54941"/>
    </physiologicalReaction>
</comment>
<evidence type="ECO:0000256" key="6">
    <source>
        <dbReference type="ARBA" id="ARBA00022490"/>
    </source>
</evidence>
<reference evidence="20" key="1">
    <citation type="submission" date="2021-05" db="EMBL/GenBank/DDBJ databases">
        <title>Molecular characterization for Shewanella algae harboring chromosomal blaOXA-55-like strains isolated from clinical and environment sample.</title>
        <authorList>
            <person name="Ohama Y."/>
            <person name="Aoki K."/>
            <person name="Harada S."/>
            <person name="Moriya K."/>
            <person name="Ishii Y."/>
            <person name="Tateda K."/>
        </authorList>
    </citation>
    <scope>NUCLEOTIDE SEQUENCE</scope>
    <source>
        <strain evidence="20">JCM 11563</strain>
    </source>
</reference>
<gene>
    <name evidence="20" type="primary">fabB</name>
    <name evidence="20" type="ORF">TUM4438_24130</name>
</gene>
<evidence type="ECO:0000256" key="13">
    <source>
        <dbReference type="ARBA" id="ARBA00039450"/>
    </source>
</evidence>
<dbReference type="InterPro" id="IPR018201">
    <property type="entry name" value="Ketoacyl_synth_AS"/>
</dbReference>
<sequence length="424" mass="45193">MKSDTIGPAKLVLDVQNGKLIMKRVVITGLGVVSSIGNNKQEVTESLKAGRSGITHSDQFEEMKLRSHVWGDIKIDPSEYIDRKALRFMGNAAAYAHIAMQEAIKDADLTEEQYSDPRVGIIVGTGGASSANQVQAADTLREKGVKRVGPYIVPRIMSSTASACLATPFKIKGMNYSISSACATSAHCIGHAVELIQMGKQDMVFAGGSEEVDWTLTMGFDAMGALSTKYNDEPTKASRTYDADRDGFVISGGGGIVVVEELEHALARGAKIYAEVIGYGASSDGYDMVAPSGEGAVRCMQMALADVDTPIDYINTHGTSTPVGDMRELEALRETFGDNLPAIASTKSLTGHALGAAGAHEAIYSLIMMESSFIAPSINIDTLDEKAEGMPIVTEMTEKELNTVMSNSFGFGGTNATLVMRKYK</sequence>
<comment type="caution">
    <text evidence="20">The sequence shown here is derived from an EMBL/GenBank/DDBJ whole genome shotgun (WGS) entry which is preliminary data.</text>
</comment>
<keyword evidence="11" id="KW-0275">Fatty acid biosynthesis</keyword>
<evidence type="ECO:0000256" key="8">
    <source>
        <dbReference type="ARBA" id="ARBA00022679"/>
    </source>
</evidence>
<evidence type="ECO:0000256" key="4">
    <source>
        <dbReference type="ARBA" id="ARBA00011738"/>
    </source>
</evidence>
<evidence type="ECO:0000256" key="12">
    <source>
        <dbReference type="ARBA" id="ARBA00023315"/>
    </source>
</evidence>
<evidence type="ECO:0000256" key="5">
    <source>
        <dbReference type="ARBA" id="ARBA00013191"/>
    </source>
</evidence>
<proteinExistence type="inferred from homology"/>
<dbReference type="NCBIfam" id="NF005935">
    <property type="entry name" value="PRK07967.1"/>
    <property type="match status" value="1"/>
</dbReference>
<dbReference type="Pfam" id="PF00109">
    <property type="entry name" value="ketoacyl-synt"/>
    <property type="match status" value="1"/>
</dbReference>
<dbReference type="InterPro" id="IPR014030">
    <property type="entry name" value="Ketoacyl_synth_N"/>
</dbReference>
<dbReference type="NCBIfam" id="NF005589">
    <property type="entry name" value="PRK07314.1"/>
    <property type="match status" value="1"/>
</dbReference>
<evidence type="ECO:0000256" key="17">
    <source>
        <dbReference type="ARBA" id="ARBA00048506"/>
    </source>
</evidence>
<keyword evidence="9" id="KW-0276">Fatty acid metabolism</keyword>
<dbReference type="InterPro" id="IPR016039">
    <property type="entry name" value="Thiolase-like"/>
</dbReference>
<dbReference type="PANTHER" id="PTHR11712">
    <property type="entry name" value="POLYKETIDE SYNTHASE-RELATED"/>
    <property type="match status" value="1"/>
</dbReference>
<keyword evidence="21" id="KW-1185">Reference proteome</keyword>